<dbReference type="InterPro" id="IPR032311">
    <property type="entry name" value="DUF4982"/>
</dbReference>
<dbReference type="Gene3D" id="3.20.20.80">
    <property type="entry name" value="Glycosidases"/>
    <property type="match status" value="1"/>
</dbReference>
<dbReference type="InterPro" id="IPR006101">
    <property type="entry name" value="Glyco_hydro_2"/>
</dbReference>
<dbReference type="InterPro" id="IPR051913">
    <property type="entry name" value="GH2_Domain-Containing"/>
</dbReference>
<dbReference type="Pfam" id="PF16355">
    <property type="entry name" value="DUF4982"/>
    <property type="match status" value="1"/>
</dbReference>
<dbReference type="Pfam" id="PF00703">
    <property type="entry name" value="Glyco_hydro_2"/>
    <property type="match status" value="1"/>
</dbReference>
<dbReference type="EMBL" id="JMZZ02000042">
    <property type="protein sequence ID" value="KFX75758.1"/>
    <property type="molecule type" value="Genomic_DNA"/>
</dbReference>
<dbReference type="InterPro" id="IPR006102">
    <property type="entry name" value="Ig-like_GH2"/>
</dbReference>
<dbReference type="GO" id="GO:0005975">
    <property type="term" value="P:carbohydrate metabolic process"/>
    <property type="evidence" value="ECO:0007669"/>
    <property type="project" value="InterPro"/>
</dbReference>
<keyword evidence="2" id="KW-0378">Hydrolase</keyword>
<keyword evidence="3" id="KW-0326">Glycosidase</keyword>
<evidence type="ECO:0000259" key="6">
    <source>
        <dbReference type="Pfam" id="PF02837"/>
    </source>
</evidence>
<dbReference type="InterPro" id="IPR006103">
    <property type="entry name" value="Glyco_hydro_2_cat"/>
</dbReference>
<dbReference type="RefSeq" id="WP_044299811.1">
    <property type="nucleotide sequence ID" value="NZ_CAEUHN010000001.1"/>
</dbReference>
<comment type="caution">
    <text evidence="8">The sequence shown here is derived from an EMBL/GenBank/DDBJ whole genome shotgun (WGS) entry which is preliminary data.</text>
</comment>
<sequence length="696" mass="79770">MKQQKCNYFPSLWRRGRGKGLSPFLLLLLFSLSLHAQRQDILLNNNWNFRFSHQVQGDTRRVDLPHTWNAQDALAGKTDYKRGIGNYEKALYVRPEWKGKRLFLRFEGVNSVANVFINRKHIGEHRGGYGAFIFEITDLVKYGEKNSILVRANNGEQLDIMPLVGDFNFYGGIYRDVHLLITDETCISPLDYASPGVYLVQEAVSAQEAKVCAKVNLSNLAADGAAELRIQVTDGSKVICKENRSISLKQGTDIQEQLPLLIQKPRLWNGCEDPFMYQVTVSLHKNGKQIDSVTQPLGLRYYHTDPAQGFFLNGKHLPLHGVCRHQDRAEVGNALRPQHHEEDVALMREMGVNAIRLAHYPQATYMYDLMDRHGIVTWAEIPFVGPGGYADKGFVNQLSFRENGKQQLIELIRQHYNHPSICFWGLFNELKEVGDNPVEYIKELNVLAKQEDPTRPTTSASNQNGDLNFITDNIAWNRYDGWYGSTPKTLATFLDRTHEKYPEIRIGISEYGAGASIYHQQDSLRQPSASGWWHPENWQTYYHMENWKIIAERPFVWGTFVWNMFDFGAAHRTEGDRPGINDKGLVTFDRKVKKDSYYFYKANWNKQEPMIYLAEKRCRLRYQPEQTFMAFTTAPEAELFVNGVSCGKQKADTYSTVVWKGVKLKAGENTIRVTTPGKKPLTDVVVVEYKEDGSLQ</sequence>
<dbReference type="SUPFAM" id="SSF51445">
    <property type="entry name" value="(Trans)glycosidases"/>
    <property type="match status" value="1"/>
</dbReference>
<dbReference type="InterPro" id="IPR006104">
    <property type="entry name" value="Glyco_hydro_2_N"/>
</dbReference>
<dbReference type="PATRIC" id="fig|817.53.peg.1070"/>
<proteinExistence type="inferred from homology"/>
<name>A0A0I9SBY0_BACFG</name>
<dbReference type="Gene3D" id="2.60.120.260">
    <property type="entry name" value="Galactose-binding domain-like"/>
    <property type="match status" value="1"/>
</dbReference>
<dbReference type="SUPFAM" id="SSF49303">
    <property type="entry name" value="beta-Galactosidase/glucuronidase domain"/>
    <property type="match status" value="1"/>
</dbReference>
<dbReference type="SUPFAM" id="SSF49785">
    <property type="entry name" value="Galactose-binding domain-like"/>
    <property type="match status" value="1"/>
</dbReference>
<dbReference type="PRINTS" id="PR00132">
    <property type="entry name" value="GLHYDRLASE2"/>
</dbReference>
<feature type="domain" description="DUF4982" evidence="7">
    <location>
        <begin position="628"/>
        <end position="677"/>
    </location>
</feature>
<reference evidence="8" key="1">
    <citation type="book" date="2014" name="THE 24TH EUROPEAN CONGRESS OF CLINICAL MICROBIOLOGY AND INFECTIOUS DISEASES" publisher="ECCMID 2014" city="Barcelona, Spain">
        <title>Identification of resistance genes in three multidrug-resistant Bacteroides fragilis isolates by whole genome sequencing.</title>
        <editorList>
            <person name="Unknown"/>
            <person name="A."/>
        </editorList>
        <authorList>
            <person name="Sydenham T.V."/>
            <person name="Hasman H."/>
            <person name="Wang M."/>
            <person name="Soki J."/>
            <person name="Nagy E."/>
            <person name="Justesen U.S."/>
        </authorList>
    </citation>
    <scope>NUCLEOTIDE SEQUENCE</scope>
    <source>
        <strain evidence="8">DCMOUH0018B</strain>
    </source>
</reference>
<dbReference type="InterPro" id="IPR013783">
    <property type="entry name" value="Ig-like_fold"/>
</dbReference>
<evidence type="ECO:0000256" key="3">
    <source>
        <dbReference type="ARBA" id="ARBA00023295"/>
    </source>
</evidence>
<dbReference type="InterPro" id="IPR036156">
    <property type="entry name" value="Beta-gal/glucu_dom_sf"/>
</dbReference>
<dbReference type="AlphaFoldDB" id="A0A0I9SBY0"/>
<dbReference type="Gene3D" id="2.60.40.10">
    <property type="entry name" value="Immunoglobulins"/>
    <property type="match status" value="2"/>
</dbReference>
<feature type="domain" description="Glycoside hydrolase family 2 immunoglobulin-like beta-sandwich" evidence="4">
    <location>
        <begin position="199"/>
        <end position="300"/>
    </location>
</feature>
<evidence type="ECO:0000259" key="7">
    <source>
        <dbReference type="Pfam" id="PF16355"/>
    </source>
</evidence>
<dbReference type="InterPro" id="IPR008979">
    <property type="entry name" value="Galactose-bd-like_sf"/>
</dbReference>
<feature type="domain" description="Glycosyl hydrolases family 2 sugar binding" evidence="6">
    <location>
        <begin position="82"/>
        <end position="181"/>
    </location>
</feature>
<organism evidence="8">
    <name type="scientific">Bacteroides fragilis</name>
    <dbReference type="NCBI Taxonomy" id="817"/>
    <lineage>
        <taxon>Bacteria</taxon>
        <taxon>Pseudomonadati</taxon>
        <taxon>Bacteroidota</taxon>
        <taxon>Bacteroidia</taxon>
        <taxon>Bacteroidales</taxon>
        <taxon>Bacteroidaceae</taxon>
        <taxon>Bacteroides</taxon>
    </lineage>
</organism>
<dbReference type="InterPro" id="IPR017853">
    <property type="entry name" value="GH"/>
</dbReference>
<dbReference type="Pfam" id="PF02836">
    <property type="entry name" value="Glyco_hydro_2_C"/>
    <property type="match status" value="1"/>
</dbReference>
<evidence type="ECO:0000259" key="5">
    <source>
        <dbReference type="Pfam" id="PF02836"/>
    </source>
</evidence>
<comment type="similarity">
    <text evidence="1">Belongs to the glycosyl hydrolase 2 family.</text>
</comment>
<evidence type="ECO:0000256" key="1">
    <source>
        <dbReference type="ARBA" id="ARBA00007401"/>
    </source>
</evidence>
<dbReference type="Pfam" id="PF02837">
    <property type="entry name" value="Glyco_hydro_2_N"/>
    <property type="match status" value="1"/>
</dbReference>
<dbReference type="GO" id="GO:0004553">
    <property type="term" value="F:hydrolase activity, hydrolyzing O-glycosyl compounds"/>
    <property type="evidence" value="ECO:0007669"/>
    <property type="project" value="InterPro"/>
</dbReference>
<reference evidence="8" key="2">
    <citation type="submission" date="2014-07" db="EMBL/GenBank/DDBJ databases">
        <title>Genetics and epidemiology of antimicrobial resistance in B. fragilis group.</title>
        <authorList>
            <person name="Sydenham T.V."/>
            <person name="Hasman H."/>
            <person name="Kemp M."/>
            <person name="Justesen U.S."/>
        </authorList>
    </citation>
    <scope>NUCLEOTIDE SEQUENCE [LARGE SCALE GENOMIC DNA]</scope>
    <source>
        <strain evidence="8">DCMOUH0018B</strain>
    </source>
</reference>
<accession>A0A0I9SBY0</accession>
<evidence type="ECO:0000313" key="8">
    <source>
        <dbReference type="EMBL" id="KFX75758.1"/>
    </source>
</evidence>
<evidence type="ECO:0000259" key="4">
    <source>
        <dbReference type="Pfam" id="PF00703"/>
    </source>
</evidence>
<feature type="domain" description="Glycoside hydrolase family 2 catalytic" evidence="5">
    <location>
        <begin position="309"/>
        <end position="595"/>
    </location>
</feature>
<dbReference type="PANTHER" id="PTHR42732:SF1">
    <property type="entry name" value="BETA-MANNOSIDASE"/>
    <property type="match status" value="1"/>
</dbReference>
<dbReference type="PANTHER" id="PTHR42732">
    <property type="entry name" value="BETA-GALACTOSIDASE"/>
    <property type="match status" value="1"/>
</dbReference>
<protein>
    <submittedName>
        <fullName evidence="8">Beta-galactosidase</fullName>
    </submittedName>
</protein>
<gene>
    <name evidence="8" type="ORF">EE52_0205100</name>
</gene>
<evidence type="ECO:0000256" key="2">
    <source>
        <dbReference type="ARBA" id="ARBA00022801"/>
    </source>
</evidence>